<dbReference type="AlphaFoldDB" id="A0AA38MP24"/>
<feature type="chain" id="PRO_5041250486" description="DUF4794 domain-containing protein" evidence="2">
    <location>
        <begin position="17"/>
        <end position="155"/>
    </location>
</feature>
<keyword evidence="4" id="KW-1185">Reference proteome</keyword>
<organism evidence="3 4">
    <name type="scientific">Zophobas morio</name>
    <dbReference type="NCBI Taxonomy" id="2755281"/>
    <lineage>
        <taxon>Eukaryota</taxon>
        <taxon>Metazoa</taxon>
        <taxon>Ecdysozoa</taxon>
        <taxon>Arthropoda</taxon>
        <taxon>Hexapoda</taxon>
        <taxon>Insecta</taxon>
        <taxon>Pterygota</taxon>
        <taxon>Neoptera</taxon>
        <taxon>Endopterygota</taxon>
        <taxon>Coleoptera</taxon>
        <taxon>Polyphaga</taxon>
        <taxon>Cucujiformia</taxon>
        <taxon>Tenebrionidae</taxon>
        <taxon>Zophobas</taxon>
    </lineage>
</organism>
<evidence type="ECO:0000313" key="4">
    <source>
        <dbReference type="Proteomes" id="UP001168821"/>
    </source>
</evidence>
<reference evidence="3" key="1">
    <citation type="journal article" date="2023" name="G3 (Bethesda)">
        <title>Whole genome assemblies of Zophobas morio and Tenebrio molitor.</title>
        <authorList>
            <person name="Kaur S."/>
            <person name="Stinson S.A."/>
            <person name="diCenzo G.C."/>
        </authorList>
    </citation>
    <scope>NUCLEOTIDE SEQUENCE</scope>
    <source>
        <strain evidence="3">QUZm001</strain>
    </source>
</reference>
<feature type="signal peptide" evidence="2">
    <location>
        <begin position="1"/>
        <end position="16"/>
    </location>
</feature>
<feature type="compositionally biased region" description="Basic and acidic residues" evidence="1">
    <location>
        <begin position="64"/>
        <end position="87"/>
    </location>
</feature>
<evidence type="ECO:0000313" key="3">
    <source>
        <dbReference type="EMBL" id="KAJ3665645.1"/>
    </source>
</evidence>
<proteinExistence type="predicted"/>
<evidence type="ECO:0008006" key="5">
    <source>
        <dbReference type="Google" id="ProtNLM"/>
    </source>
</evidence>
<dbReference type="Proteomes" id="UP001168821">
    <property type="component" value="Unassembled WGS sequence"/>
</dbReference>
<gene>
    <name evidence="3" type="ORF">Zmor_001133</name>
</gene>
<evidence type="ECO:0000256" key="1">
    <source>
        <dbReference type="SAM" id="MobiDB-lite"/>
    </source>
</evidence>
<sequence>MKFAVIICAIVFGVAASPQRPLYSSQYATVYYQGGVSERQVPQSVYGTPTQDELTTESIELENTTERESEQIKDRENDAVEDKLTEASEVEGLKEEAVYYIYHPGGLLQRVVYLARDDPQNMAYTAQFKYENVEPISEPVYTYDPETFVWQQLQR</sequence>
<comment type="caution">
    <text evidence="3">The sequence shown here is derived from an EMBL/GenBank/DDBJ whole genome shotgun (WGS) entry which is preliminary data.</text>
</comment>
<protein>
    <recommendedName>
        <fullName evidence="5">DUF4794 domain-containing protein</fullName>
    </recommendedName>
</protein>
<dbReference type="EMBL" id="JALNTZ010000001">
    <property type="protein sequence ID" value="KAJ3665645.1"/>
    <property type="molecule type" value="Genomic_DNA"/>
</dbReference>
<name>A0AA38MP24_9CUCU</name>
<feature type="compositionally biased region" description="Polar residues" evidence="1">
    <location>
        <begin position="46"/>
        <end position="62"/>
    </location>
</feature>
<accession>A0AA38MP24</accession>
<feature type="region of interest" description="Disordered" evidence="1">
    <location>
        <begin position="46"/>
        <end position="87"/>
    </location>
</feature>
<keyword evidence="2" id="KW-0732">Signal</keyword>
<evidence type="ECO:0000256" key="2">
    <source>
        <dbReference type="SAM" id="SignalP"/>
    </source>
</evidence>